<dbReference type="EMBL" id="CP015269">
    <property type="protein sequence ID" value="ASL18426.1"/>
    <property type="molecule type" value="Genomic_DNA"/>
</dbReference>
<gene>
    <name evidence="2" type="ORF">MYCOZU2_06081</name>
</gene>
<dbReference type="Proteomes" id="UP000198286">
    <property type="component" value="Plasmid unnamed 2"/>
</dbReference>
<reference evidence="2 3" key="1">
    <citation type="journal article" date="2017" name="Lancet Infect. Dis.">
        <title>Global outbreak of severe Mycobacterium chimaera disease after cardiac surgery: a molecular epidemiological study.</title>
        <authorList>
            <person name="van Ingen J."/>
            <person name="Kohl T."/>
            <person name="Kranzer K."/>
            <person name="Hasse B."/>
            <person name="Keller P."/>
            <person name="Szafranska A."/>
            <person name="Hillemann D."/>
            <person name="Chand M."/>
            <person name="Schreiber P."/>
            <person name="Sommerstein R."/>
            <person name="Berger C."/>
            <person name="Genoni M."/>
            <person name="Ruegg C."/>
            <person name="Troillet N."/>
            <person name="Widmer A.F."/>
            <person name="Becker S.L."/>
            <person name="Herrmann M."/>
            <person name="Eckmanns T."/>
            <person name="Haller S."/>
            <person name="Hoeller C."/>
            <person name="Debast S.B."/>
            <person name="Wolfhagen M.J."/>
            <person name="Hopman J."/>
            <person name="Kluytmans J."/>
            <person name="Langelaar M."/>
            <person name="Notermans D.W."/>
            <person name="ten Oever J."/>
            <person name="van den Barselaar P."/>
            <person name="Vonk A.B.A."/>
            <person name="Vos M.C."/>
            <person name="Ahmed N."/>
            <person name="Brown T."/>
            <person name="Crook D."/>
            <person name="Lamagni T."/>
            <person name="Phin N."/>
            <person name="Smith E.G."/>
            <person name="Zambon M."/>
            <person name="Serr A."/>
            <person name="Goetting T."/>
            <person name="Ebner W."/>
            <person name="Thuermer A."/>
            <person name="Utpatel C."/>
            <person name="Sproer C."/>
            <person name="Bunk B."/>
            <person name="Nubel U."/>
            <person name="Bloemberg G."/>
            <person name="Bottger E."/>
            <person name="Niemann S."/>
            <person name="Wagner D."/>
            <person name="Sax H."/>
        </authorList>
    </citation>
    <scope>NUCLEOTIDE SEQUENCE [LARGE SCALE GENOMIC DNA]</scope>
    <source>
        <strain evidence="2 3">ZUERICH-2</strain>
        <plasmid evidence="2 3">unnamed 2</plasmid>
    </source>
</reference>
<geneLocation type="plasmid" evidence="2 3">
    <name>unnamed 2</name>
</geneLocation>
<name>A0A7U5MSG0_MYCIT</name>
<dbReference type="RefSeq" id="WP_089152619.1">
    <property type="nucleotide sequence ID" value="NZ_CP015269.1"/>
</dbReference>
<feature type="region of interest" description="Disordered" evidence="1">
    <location>
        <begin position="57"/>
        <end position="81"/>
    </location>
</feature>
<dbReference type="AlphaFoldDB" id="A0A7U5MSG0"/>
<proteinExistence type="predicted"/>
<accession>A0A7U5MSG0</accession>
<protein>
    <recommendedName>
        <fullName evidence="4">ADP ribosyltransferase domain-containing protein</fullName>
    </recommendedName>
</protein>
<evidence type="ECO:0000313" key="2">
    <source>
        <dbReference type="EMBL" id="ASL18426.1"/>
    </source>
</evidence>
<evidence type="ECO:0008006" key="4">
    <source>
        <dbReference type="Google" id="ProtNLM"/>
    </source>
</evidence>
<evidence type="ECO:0000256" key="1">
    <source>
        <dbReference type="SAM" id="MobiDB-lite"/>
    </source>
</evidence>
<sequence length="294" mass="32984">MGAKTARPNREPLVVDVEGGVTSSRDEKAAREVIESSMNDRDLLRLVNRIIDEARDTDTSATRAARDRDRATPRDVSHVESARLRAGLPAPEEFRSILSARQRKLRSATKNRVLAAAPATQRRALQTMLGDDDPGQWRRVNAALHRAAGDVQQLDDADRATVQRLDRMIQSYEDINDRSHRVYVAVALPDTHPDVRQCEDLPRNLVPGSTVSFDQFTVTRHNLHETPGHDSHRHLMFELATSRGMYLGRSDSVEDTTHLLPRGMRYTVVSAEYAPYATDSGGFDERLVLQLEEG</sequence>
<keyword evidence="2" id="KW-0614">Plasmid</keyword>
<organism evidence="2 3">
    <name type="scientific">Mycobacterium intracellulare subsp. chimaera</name>
    <dbReference type="NCBI Taxonomy" id="222805"/>
    <lineage>
        <taxon>Bacteria</taxon>
        <taxon>Bacillati</taxon>
        <taxon>Actinomycetota</taxon>
        <taxon>Actinomycetes</taxon>
        <taxon>Mycobacteriales</taxon>
        <taxon>Mycobacteriaceae</taxon>
        <taxon>Mycobacterium</taxon>
        <taxon>Mycobacterium avium complex (MAC)</taxon>
    </lineage>
</organism>
<evidence type="ECO:0000313" key="3">
    <source>
        <dbReference type="Proteomes" id="UP000198286"/>
    </source>
</evidence>